<accession>A0A1B6CYZ3</accession>
<sequence>DKIVSKHEPSYSLSSDMHNIKDFTTSYDSIESTKNVNSELPLSEKTDSLSHSSQLQIEDNNSVHQIISKTPTKKESNDLKKMHLYEKKSYSDELCQSKDSGLVEISVYDKYASINLDAINCKQINENSIIKTQNKDLQPPGYVFAPESQNEQHIEGNIDGLVHKNKEYGVNESSLNDDISELSESGTKEQRNIFVKEDLEELNIKMEVDVVEENKIRQNELSCKVIKYPYVDFNNMKNNYDLHGTNLFEEIGHVNDDDVSQKGFEDANKQKSDEVNKKQYDLHNLLKTSTKRYKEIKNIEPKQGVLYFDLENNGENSEHSNLYGFEEINTNKVKNEQDETVNKKEIRPLKTGEIMNKDNMNIDLRPAEIDVEHKINKLKEKQWAKKENSKKRSDFLTNLEEHKETSDSVEIKRGEMKSNENDCIKVTTFEHHKNKSVLESETKQINVDDNVICEASVDADFCPITFEKNTNPSKISKENHIGLNLIKDNISSIGYKIYVKDDYKETLLSEKVGNTFGSVKTSISKQNILTLNGTSEKQEKQSSTFVVSTETPDNFLTFRKNREDPLNSSKVINNLFTASNGNDSKNCSVEASSLNTSISRERENNIHKLDMRLKRNRLMKKVSNMNENSNEFMKQNSMLDDSRNTEMVTYPSTIKRKRGRPPKIAVNKIKNSKENDLNNSTGTALFNNGDTKNTPKLDKRFKCNKLLKRDLTIEKGSDKLARRKEGNNTKNTDSNSIVKRKGRCLLKNIDEVFYNPCKKNLKNNLNTSGPSSFDNNDMKVVENNTQNSDMVSKYSRLFKKVSSNDETSDELLEQNSIIDENSTKTDSSLIIKRKRGRPKKN</sequence>
<dbReference type="AlphaFoldDB" id="A0A1B6CYZ3"/>
<evidence type="ECO:0000256" key="1">
    <source>
        <dbReference type="SAM" id="MobiDB-lite"/>
    </source>
</evidence>
<feature type="non-terminal residue" evidence="2">
    <location>
        <position position="1"/>
    </location>
</feature>
<reference evidence="2" key="1">
    <citation type="submission" date="2015-12" db="EMBL/GenBank/DDBJ databases">
        <title>De novo transcriptome assembly of four potential Pierce s Disease insect vectors from Arizona vineyards.</title>
        <authorList>
            <person name="Tassone E.E."/>
        </authorList>
    </citation>
    <scope>NUCLEOTIDE SEQUENCE</scope>
</reference>
<evidence type="ECO:0000313" key="2">
    <source>
        <dbReference type="EMBL" id="JAS18608.1"/>
    </source>
</evidence>
<feature type="region of interest" description="Disordered" evidence="1">
    <location>
        <begin position="33"/>
        <end position="61"/>
    </location>
</feature>
<feature type="compositionally biased region" description="Polar residues" evidence="1">
    <location>
        <begin position="49"/>
        <end position="61"/>
    </location>
</feature>
<feature type="compositionally biased region" description="Basic residues" evidence="1">
    <location>
        <begin position="831"/>
        <end position="841"/>
    </location>
</feature>
<protein>
    <submittedName>
        <fullName evidence="2">Uncharacterized protein</fullName>
    </submittedName>
</protein>
<feature type="region of interest" description="Disordered" evidence="1">
    <location>
        <begin position="761"/>
        <end position="787"/>
    </location>
</feature>
<dbReference type="EMBL" id="GEDC01018690">
    <property type="protein sequence ID" value="JAS18608.1"/>
    <property type="molecule type" value="Transcribed_RNA"/>
</dbReference>
<proteinExistence type="predicted"/>
<feature type="region of interest" description="Disordered" evidence="1">
    <location>
        <begin position="804"/>
        <end position="841"/>
    </location>
</feature>
<gene>
    <name evidence="2" type="ORF">g.24120</name>
</gene>
<name>A0A1B6CYZ3_9HEMI</name>
<feature type="compositionally biased region" description="Polar residues" evidence="1">
    <location>
        <begin position="813"/>
        <end position="828"/>
    </location>
</feature>
<organism evidence="2">
    <name type="scientific">Clastoptera arizonana</name>
    <name type="common">Arizona spittle bug</name>
    <dbReference type="NCBI Taxonomy" id="38151"/>
    <lineage>
        <taxon>Eukaryota</taxon>
        <taxon>Metazoa</taxon>
        <taxon>Ecdysozoa</taxon>
        <taxon>Arthropoda</taxon>
        <taxon>Hexapoda</taxon>
        <taxon>Insecta</taxon>
        <taxon>Pterygota</taxon>
        <taxon>Neoptera</taxon>
        <taxon>Paraneoptera</taxon>
        <taxon>Hemiptera</taxon>
        <taxon>Auchenorrhyncha</taxon>
        <taxon>Cercopoidea</taxon>
        <taxon>Clastopteridae</taxon>
        <taxon>Clastoptera</taxon>
    </lineage>
</organism>